<evidence type="ECO:0000313" key="10">
    <source>
        <dbReference type="EMBL" id="KZT09491.1"/>
    </source>
</evidence>
<evidence type="ECO:0000256" key="2">
    <source>
        <dbReference type="ARBA" id="ARBA00005569"/>
    </source>
</evidence>
<evidence type="ECO:0000259" key="8">
    <source>
        <dbReference type="Pfam" id="PF03177"/>
    </source>
</evidence>
<dbReference type="OrthoDB" id="103454at2759"/>
<dbReference type="Gene3D" id="2.130.10.10">
    <property type="entry name" value="YVTN repeat-like/Quinoprotein amine dehydrogenase"/>
    <property type="match status" value="1"/>
</dbReference>
<keyword evidence="7" id="KW-0539">Nucleus</keyword>
<dbReference type="InParanoid" id="A0A165FW71"/>
<dbReference type="Proteomes" id="UP000076871">
    <property type="component" value="Unassembled WGS sequence"/>
</dbReference>
<dbReference type="GO" id="GO:0031080">
    <property type="term" value="C:nuclear pore outer ring"/>
    <property type="evidence" value="ECO:0007669"/>
    <property type="project" value="TreeGrafter"/>
</dbReference>
<gene>
    <name evidence="10" type="ORF">LAESUDRAFT_646564</name>
</gene>
<dbReference type="SUPFAM" id="SSF117289">
    <property type="entry name" value="Nucleoporin domain"/>
    <property type="match status" value="1"/>
</dbReference>
<dbReference type="Pfam" id="PF03177">
    <property type="entry name" value="Nucleoporin_C"/>
    <property type="match status" value="2"/>
</dbReference>
<dbReference type="EMBL" id="KV427611">
    <property type="protein sequence ID" value="KZT09491.1"/>
    <property type="molecule type" value="Genomic_DNA"/>
</dbReference>
<dbReference type="Pfam" id="PF08801">
    <property type="entry name" value="Nucleoporin_N"/>
    <property type="match status" value="1"/>
</dbReference>
<dbReference type="InterPro" id="IPR014908">
    <property type="entry name" value="Nucleoporin_Nup133/Nup155_N"/>
</dbReference>
<keyword evidence="4" id="KW-0509">mRNA transport</keyword>
<comment type="subcellular location">
    <subcellularLocation>
        <location evidence="1">Nucleus envelope</location>
    </subcellularLocation>
</comment>
<dbReference type="RefSeq" id="XP_040767231.1">
    <property type="nucleotide sequence ID" value="XM_040903992.1"/>
</dbReference>
<evidence type="ECO:0000256" key="4">
    <source>
        <dbReference type="ARBA" id="ARBA00022816"/>
    </source>
</evidence>
<reference evidence="10 11" key="1">
    <citation type="journal article" date="2016" name="Mol. Biol. Evol.">
        <title>Comparative Genomics of Early-Diverging Mushroom-Forming Fungi Provides Insights into the Origins of Lignocellulose Decay Capabilities.</title>
        <authorList>
            <person name="Nagy L.G."/>
            <person name="Riley R."/>
            <person name="Tritt A."/>
            <person name="Adam C."/>
            <person name="Daum C."/>
            <person name="Floudas D."/>
            <person name="Sun H."/>
            <person name="Yadav J.S."/>
            <person name="Pangilinan J."/>
            <person name="Larsson K.H."/>
            <person name="Matsuura K."/>
            <person name="Barry K."/>
            <person name="Labutti K."/>
            <person name="Kuo R."/>
            <person name="Ohm R.A."/>
            <person name="Bhattacharya S.S."/>
            <person name="Shirouzu T."/>
            <person name="Yoshinaga Y."/>
            <person name="Martin F.M."/>
            <person name="Grigoriev I.V."/>
            <person name="Hibbett D.S."/>
        </authorList>
    </citation>
    <scope>NUCLEOTIDE SEQUENCE [LARGE SCALE GENOMIC DNA]</scope>
    <source>
        <strain evidence="10 11">93-53</strain>
    </source>
</reference>
<dbReference type="Gene3D" id="1.20.58.1380">
    <property type="match status" value="1"/>
</dbReference>
<keyword evidence="5" id="KW-0653">Protein transport</keyword>
<protein>
    <submittedName>
        <fullName evidence="10">Uncharacterized protein</fullName>
    </submittedName>
</protein>
<evidence type="ECO:0000313" key="11">
    <source>
        <dbReference type="Proteomes" id="UP000076871"/>
    </source>
</evidence>
<evidence type="ECO:0000259" key="9">
    <source>
        <dbReference type="Pfam" id="PF08801"/>
    </source>
</evidence>
<dbReference type="GO" id="GO:0000972">
    <property type="term" value="P:transcription-dependent tethering of RNA polymerase II gene DNA at nuclear periphery"/>
    <property type="evidence" value="ECO:0007669"/>
    <property type="project" value="TreeGrafter"/>
</dbReference>
<dbReference type="STRING" id="1314785.A0A165FW71"/>
<dbReference type="PANTHER" id="PTHR13405:SF11">
    <property type="entry name" value="NUCLEAR PORE COMPLEX PROTEIN NUP133"/>
    <property type="match status" value="1"/>
</dbReference>
<accession>A0A165FW71</accession>
<evidence type="ECO:0000256" key="5">
    <source>
        <dbReference type="ARBA" id="ARBA00022927"/>
    </source>
</evidence>
<dbReference type="InterPro" id="IPR015943">
    <property type="entry name" value="WD40/YVTN_repeat-like_dom_sf"/>
</dbReference>
<name>A0A165FW71_9APHY</name>
<dbReference type="GO" id="GO:0016973">
    <property type="term" value="P:poly(A)+ mRNA export from nucleus"/>
    <property type="evidence" value="ECO:0007669"/>
    <property type="project" value="TreeGrafter"/>
</dbReference>
<feature type="domain" description="Nucleoporin Nup133/Nup155-like C-terminal" evidence="8">
    <location>
        <begin position="773"/>
        <end position="1095"/>
    </location>
</feature>
<evidence type="ECO:0000256" key="3">
    <source>
        <dbReference type="ARBA" id="ARBA00022448"/>
    </source>
</evidence>
<dbReference type="FunCoup" id="A0A165FW71">
    <property type="interactions" value="100"/>
</dbReference>
<comment type="similarity">
    <text evidence="2">Belongs to the nucleoporin Nup133 family.</text>
</comment>
<organism evidence="10 11">
    <name type="scientific">Laetiporus sulphureus 93-53</name>
    <dbReference type="NCBI Taxonomy" id="1314785"/>
    <lineage>
        <taxon>Eukaryota</taxon>
        <taxon>Fungi</taxon>
        <taxon>Dikarya</taxon>
        <taxon>Basidiomycota</taxon>
        <taxon>Agaricomycotina</taxon>
        <taxon>Agaricomycetes</taxon>
        <taxon>Polyporales</taxon>
        <taxon>Laetiporus</taxon>
    </lineage>
</organism>
<evidence type="ECO:0000256" key="6">
    <source>
        <dbReference type="ARBA" id="ARBA00023010"/>
    </source>
</evidence>
<dbReference type="GO" id="GO:0017056">
    <property type="term" value="F:structural constituent of nuclear pore"/>
    <property type="evidence" value="ECO:0007669"/>
    <property type="project" value="InterPro"/>
</dbReference>
<feature type="domain" description="Nucleoporin Nup133/Nup155-like N-terminal" evidence="9">
    <location>
        <begin position="26"/>
        <end position="391"/>
    </location>
</feature>
<keyword evidence="3" id="KW-0813">Transport</keyword>
<feature type="domain" description="Nucleoporin Nup133/Nup155-like C-terminal" evidence="8">
    <location>
        <begin position="545"/>
        <end position="659"/>
    </location>
</feature>
<dbReference type="GO" id="GO:0006606">
    <property type="term" value="P:protein import into nucleus"/>
    <property type="evidence" value="ECO:0007669"/>
    <property type="project" value="TreeGrafter"/>
</dbReference>
<dbReference type="GeneID" id="63821022"/>
<evidence type="ECO:0000256" key="1">
    <source>
        <dbReference type="ARBA" id="ARBA00004259"/>
    </source>
</evidence>
<keyword evidence="11" id="KW-1185">Reference proteome</keyword>
<dbReference type="InterPro" id="IPR007187">
    <property type="entry name" value="Nucleoporin_Nup133/Nup155_C"/>
</dbReference>
<sequence length="1143" mass="129461">MDVDEIQEERDLSGRQDMTFANTEELTATFYAHLPVEVKKALKGTDLREQSYSGDIDTLTGFAIVASREICFVWKHAQALTGTPTCYIFLCPQAENGREDIMTTPFYALIPHGPTREPGLIISSHIGQIRFWDGVGMGLAGGDNFTYYNLSLDQGELVTTLSRADPRTYIISTSKGRLFRLTITATGGNRLSFHEFGHPSSSLSFAHLFPGFLGTATGMRPKSGHISAVALGEQSKTALGRDVWAMVTTRIQKWNMSVEGWEELILEKDLAEVISHALKDKFVAAAENMAALDLELLDLKMENSNTLVILASFQASVDESTMDIDMELRRVYAIVRMVNALNEEQFSVESVKSVPYQTTSTSIPILHPRLHLLSGGKLFIVQFSDAVAFCARDSDYMDRLELKSETDRTLGIGAVEKETDLLMLTATTMIKVEVHMEKVVSFSQMTGRADLIQSIMKQAILYGSYSENPLQFSFPPEIDEDALMMGAQQLSRAVLKSDGKIVRPHPDLQTQIAGRKERLIFLNKFIIDNGVMDKMSQRSRQQLETDAEKLYAADQLWRQHTEFWKAGRTRNVLDMAINACMIEIGADTRGDYVREFFRVHVEKIPSLIPHVQRIIGRSIRENRRNLADEIYQANEIALIILLSAVEYRQHNVAVYGVEPPLINPWSSSPEIIDAVCELFYSTARLAEVPSADPETMQSISDAKDQLPDLASVLFGCIQERLLWLRSPYTKDSDVSAERERLTLEEKFRQLRSQVFDILRRNGFTGMAFGLAEEYQDFRSLASLCNMGTVYPPEENPYAARIEAYIMKFKEQFATELYEWYIEHGELRTLFARRHDEYLDAFFASHPHPSISWIHDLGRGRYDYASKALLLESERTVNLEERHFILSVGKLSQLAQLHAANGSVDIDAIETFHIGLDFVGVHEALLEEFKAALAASGSRLPLDAQVKSISDSRAHHLQHYWGHRQLFKHLVRELLNGKALSPDDLAELVSLKDNSRSPRDYAIALGVLLRATNVPDARRLSTFRNVWRRIYLHDDWEKLRRTINLTDAEVNAQYRSTALYAALQTTIGQQQKPKGLILSPSEATEISAMSDITIRWPVLSPPDAERLYNEYQQERQRLLDLNLEMVFENVRQLVLDDENQMDSA</sequence>
<proteinExistence type="inferred from homology"/>
<dbReference type="InterPro" id="IPR037624">
    <property type="entry name" value="Nup133-like"/>
</dbReference>
<evidence type="ECO:0000256" key="7">
    <source>
        <dbReference type="ARBA" id="ARBA00023242"/>
    </source>
</evidence>
<keyword evidence="6" id="KW-0811">Translocation</keyword>
<dbReference type="PANTHER" id="PTHR13405">
    <property type="entry name" value="NUCLEAR PORE COMPLEX PROTEIN NUP133"/>
    <property type="match status" value="1"/>
</dbReference>
<dbReference type="AlphaFoldDB" id="A0A165FW71"/>